<accession>A0ABQ7YRS4</accession>
<name>A0ABQ7YRS4_BRANA</name>
<feature type="compositionally biased region" description="Polar residues" evidence="1">
    <location>
        <begin position="65"/>
        <end position="77"/>
    </location>
</feature>
<feature type="region of interest" description="Disordered" evidence="1">
    <location>
        <begin position="1"/>
        <end position="31"/>
    </location>
</feature>
<proteinExistence type="predicted"/>
<reference evidence="3 4" key="1">
    <citation type="submission" date="2021-05" db="EMBL/GenBank/DDBJ databases">
        <title>Genome Assembly of Synthetic Allotetraploid Brassica napus Reveals Homoeologous Exchanges between Subgenomes.</title>
        <authorList>
            <person name="Davis J.T."/>
        </authorList>
    </citation>
    <scope>NUCLEOTIDE SEQUENCE [LARGE SCALE GENOMIC DNA]</scope>
    <source>
        <strain evidence="4">cv. Da-Ae</strain>
        <tissue evidence="3">Seedling</tissue>
    </source>
</reference>
<evidence type="ECO:0000256" key="2">
    <source>
        <dbReference type="SAM" id="Phobius"/>
    </source>
</evidence>
<evidence type="ECO:0000313" key="3">
    <source>
        <dbReference type="EMBL" id="KAH0870920.1"/>
    </source>
</evidence>
<evidence type="ECO:0000313" key="4">
    <source>
        <dbReference type="Proteomes" id="UP000824890"/>
    </source>
</evidence>
<feature type="transmembrane region" description="Helical" evidence="2">
    <location>
        <begin position="340"/>
        <end position="363"/>
    </location>
</feature>
<feature type="region of interest" description="Disordered" evidence="1">
    <location>
        <begin position="53"/>
        <end position="128"/>
    </location>
</feature>
<keyword evidence="2" id="KW-0472">Membrane</keyword>
<keyword evidence="4" id="KW-1185">Reference proteome</keyword>
<gene>
    <name evidence="3" type="ORF">HID58_077942</name>
</gene>
<feature type="compositionally biased region" description="Basic and acidic residues" evidence="1">
    <location>
        <begin position="114"/>
        <end position="128"/>
    </location>
</feature>
<comment type="caution">
    <text evidence="3">The sequence shown here is derived from an EMBL/GenBank/DDBJ whole genome shotgun (WGS) entry which is preliminary data.</text>
</comment>
<dbReference type="PANTHER" id="PTHR36381:SF1">
    <property type="entry name" value="ETHYLENE-REGULATED TRANSCRIPT 2 (ERT2)"/>
    <property type="match status" value="1"/>
</dbReference>
<keyword evidence="2" id="KW-1133">Transmembrane helix</keyword>
<feature type="compositionally biased region" description="Basic residues" evidence="1">
    <location>
        <begin position="1"/>
        <end position="14"/>
    </location>
</feature>
<dbReference type="PANTHER" id="PTHR36381">
    <property type="entry name" value="ETHYLENE-REGULATED TRANSCRIPT 2 (ERT2)"/>
    <property type="match status" value="1"/>
</dbReference>
<protein>
    <recommendedName>
        <fullName evidence="5">Ethylene-responsive nuclear protein</fullName>
    </recommendedName>
</protein>
<sequence length="405" mass="44497">MPLPWKKSKSKSGRISRFVSGLQQSPKRGGSLVVETGFPTSLIDLFVKNRDRLNKSSSKRKKNKAQTQTFPNHSHPTGRSVLSPPPLPQKLDPPSVTEDLTAASKIEESPLGAENRDDGDNNGDGDHRGGGGCVMTVVVIKVFMVAVLALSTKKLAAGITLSAFALLFLERVFTLLNLCPDAQVRLGTLIGKLIGRKRIEKLEESSSTQVSFEIIESVEESRDCVEAEEREVQTIRDVVFTKEKSKSAKLRSKIVKKILPKKLRSYKKNRKMKLEEKERAVEVVEEEESLIEVSSLYSEDRVESKVSEGDEIGSNPPLLEICEEIEEEEEESKGDLTKAIVMMIVIALAGLLSGKVVAIGLTLSSCLILRLVCLVGPMDQRVAVLKGSVVGLLAVRSYNCLLMKL</sequence>
<organism evidence="3 4">
    <name type="scientific">Brassica napus</name>
    <name type="common">Rape</name>
    <dbReference type="NCBI Taxonomy" id="3708"/>
    <lineage>
        <taxon>Eukaryota</taxon>
        <taxon>Viridiplantae</taxon>
        <taxon>Streptophyta</taxon>
        <taxon>Embryophyta</taxon>
        <taxon>Tracheophyta</taxon>
        <taxon>Spermatophyta</taxon>
        <taxon>Magnoliopsida</taxon>
        <taxon>eudicotyledons</taxon>
        <taxon>Gunneridae</taxon>
        <taxon>Pentapetalae</taxon>
        <taxon>rosids</taxon>
        <taxon>malvids</taxon>
        <taxon>Brassicales</taxon>
        <taxon>Brassicaceae</taxon>
        <taxon>Brassiceae</taxon>
        <taxon>Brassica</taxon>
    </lineage>
</organism>
<dbReference type="Proteomes" id="UP000824890">
    <property type="component" value="Unassembled WGS sequence"/>
</dbReference>
<keyword evidence="2" id="KW-0812">Transmembrane</keyword>
<dbReference type="EMBL" id="JAGKQM010000017">
    <property type="protein sequence ID" value="KAH0870920.1"/>
    <property type="molecule type" value="Genomic_DNA"/>
</dbReference>
<evidence type="ECO:0000256" key="1">
    <source>
        <dbReference type="SAM" id="MobiDB-lite"/>
    </source>
</evidence>
<evidence type="ECO:0008006" key="5">
    <source>
        <dbReference type="Google" id="ProtNLM"/>
    </source>
</evidence>